<dbReference type="Gramene" id="ONIVA06G06420.1">
    <property type="protein sequence ID" value="ONIVA06G06420.1"/>
    <property type="gene ID" value="ONIVA06G06420"/>
</dbReference>
<dbReference type="EnsemblPlants" id="ONIVA06G06420.1">
    <property type="protein sequence ID" value="ONIVA06G06420.1"/>
    <property type="gene ID" value="ONIVA06G06420"/>
</dbReference>
<organism evidence="3">
    <name type="scientific">Oryza nivara</name>
    <name type="common">Indian wild rice</name>
    <name type="synonym">Oryza sativa f. spontanea</name>
    <dbReference type="NCBI Taxonomy" id="4536"/>
    <lineage>
        <taxon>Eukaryota</taxon>
        <taxon>Viridiplantae</taxon>
        <taxon>Streptophyta</taxon>
        <taxon>Embryophyta</taxon>
        <taxon>Tracheophyta</taxon>
        <taxon>Spermatophyta</taxon>
        <taxon>Magnoliopsida</taxon>
        <taxon>Liliopsida</taxon>
        <taxon>Poales</taxon>
        <taxon>Poaceae</taxon>
        <taxon>BOP clade</taxon>
        <taxon>Oryzoideae</taxon>
        <taxon>Oryzeae</taxon>
        <taxon>Oryzinae</taxon>
        <taxon>Oryza</taxon>
    </lineage>
</organism>
<dbReference type="Proteomes" id="UP000006591">
    <property type="component" value="Chromosome 6"/>
</dbReference>
<dbReference type="PANTHER" id="PTHR31111">
    <property type="entry name" value="BNAA05G37150D PROTEIN-RELATED"/>
    <property type="match status" value="1"/>
</dbReference>
<dbReference type="SUPFAM" id="SSF81383">
    <property type="entry name" value="F-box domain"/>
    <property type="match status" value="1"/>
</dbReference>
<dbReference type="OMA" id="GRCDTDA"/>
<dbReference type="HOGENOM" id="CLU_033501_1_0_1"/>
<dbReference type="Pfam" id="PF00646">
    <property type="entry name" value="F-box"/>
    <property type="match status" value="1"/>
</dbReference>
<dbReference type="AlphaFoldDB" id="A0A0E0HLW7"/>
<sequence>MAPPPRKRRRVDGGGGNGGNYPLVATPNDGVLPVDLLNAVLLRLPARPACRLRAVCRPWRAVLSDPRFAAAHAARHPDPHLVVAACDRLDAGGIELVDVYLVGASGDVAKRVPAGRCDTDAVSSARDGVALLVGNDRRLRVLDAAASAAVSLVPDGEHHPINCSFTLGRAASSSGEHKVLRIGTVVHGEPQVCAVLTLAVAGGRGQNARWREAPSPPLVVRTRRGDVAVAGGVAYFLLRRAYLADWIAAFDLEAEQWRPALVGGPPLPAWRPTRPDRPRVTLAELGGSLVVAIDDHRAATLDLWFLLAAGDGEQHWSKQYTVTMPYHRRPWRCDGESAEPVVVLDDGRIVFWVWAGGSGGTRHGGGVMRVYDPITGGHTDVATAARNPVLFESILLMVRSRVHTLL</sequence>
<feature type="compositionally biased region" description="Basic residues" evidence="1">
    <location>
        <begin position="1"/>
        <end position="10"/>
    </location>
</feature>
<dbReference type="STRING" id="4536.A0A0E0HLW7"/>
<dbReference type="PANTHER" id="PTHR31111:SF133">
    <property type="entry name" value="OS07G0196600 PROTEIN"/>
    <property type="match status" value="1"/>
</dbReference>
<reference evidence="3" key="2">
    <citation type="submission" date="2018-04" db="EMBL/GenBank/DDBJ databases">
        <title>OnivRS2 (Oryza nivara Reference Sequence Version 2).</title>
        <authorList>
            <person name="Zhang J."/>
            <person name="Kudrna D."/>
            <person name="Lee S."/>
            <person name="Talag J."/>
            <person name="Rajasekar S."/>
            <person name="Welchert J."/>
            <person name="Hsing Y.-I."/>
            <person name="Wing R.A."/>
        </authorList>
    </citation>
    <scope>NUCLEOTIDE SEQUENCE [LARGE SCALE GENOMIC DNA]</scope>
    <source>
        <strain evidence="3">SL10</strain>
    </source>
</reference>
<protein>
    <recommendedName>
        <fullName evidence="2">F-box domain-containing protein</fullName>
    </recommendedName>
</protein>
<dbReference type="SMART" id="SM00256">
    <property type="entry name" value="FBOX"/>
    <property type="match status" value="1"/>
</dbReference>
<evidence type="ECO:0000313" key="3">
    <source>
        <dbReference type="EnsemblPlants" id="ONIVA06G06420.1"/>
    </source>
</evidence>
<feature type="domain" description="F-box" evidence="2">
    <location>
        <begin position="32"/>
        <end position="72"/>
    </location>
</feature>
<dbReference type="InterPro" id="IPR001810">
    <property type="entry name" value="F-box_dom"/>
</dbReference>
<reference evidence="3" key="1">
    <citation type="submission" date="2015-04" db="UniProtKB">
        <authorList>
            <consortium name="EnsemblPlants"/>
        </authorList>
    </citation>
    <scope>IDENTIFICATION</scope>
    <source>
        <strain evidence="3">SL10</strain>
    </source>
</reference>
<dbReference type="CDD" id="cd22157">
    <property type="entry name" value="F-box_AtFBW1-like"/>
    <property type="match status" value="1"/>
</dbReference>
<dbReference type="Gene3D" id="1.20.1280.50">
    <property type="match status" value="1"/>
</dbReference>
<evidence type="ECO:0000259" key="2">
    <source>
        <dbReference type="SMART" id="SM00256"/>
    </source>
</evidence>
<name>A0A0E0HLW7_ORYNI</name>
<evidence type="ECO:0000313" key="4">
    <source>
        <dbReference type="Proteomes" id="UP000006591"/>
    </source>
</evidence>
<dbReference type="InterPro" id="IPR036047">
    <property type="entry name" value="F-box-like_dom_sf"/>
</dbReference>
<proteinExistence type="predicted"/>
<accession>A0A0E0HLW7</accession>
<evidence type="ECO:0000256" key="1">
    <source>
        <dbReference type="SAM" id="MobiDB-lite"/>
    </source>
</evidence>
<dbReference type="eggNOG" id="ENOG502R49P">
    <property type="taxonomic scope" value="Eukaryota"/>
</dbReference>
<feature type="region of interest" description="Disordered" evidence="1">
    <location>
        <begin position="1"/>
        <end position="22"/>
    </location>
</feature>
<keyword evidence="4" id="KW-1185">Reference proteome</keyword>